<proteinExistence type="predicted"/>
<gene>
    <name evidence="1" type="ORF">K458DRAFT_423159</name>
</gene>
<protein>
    <submittedName>
        <fullName evidence="1">Uncharacterized protein</fullName>
    </submittedName>
</protein>
<sequence length="250" mass="27645">MFLSSKRHGFSGSWFSTLCVWLTGSIPKVANHKSKFLELERKLNNRCIPRIKSSFSLSSGFLRTPLNTTLSAVRPPQRHTQAPSTTPQDRNMRLATSLALALCVSSAAAMAVPRPWIQPSIASIRAQHAKNDIPTPTSQRELRARNAHKLHSHADYLQNVQSPTTHKATRQRRSVVNKNCAEICSNRSVTGVTGCTWNCGGHPETPTCPEFVPSQLQTREEKKLESRYSMRYNCAEVCGKGGVGGFIACN</sequence>
<dbReference type="AlphaFoldDB" id="A0A6G1IKQ9"/>
<evidence type="ECO:0000313" key="1">
    <source>
        <dbReference type="EMBL" id="KAF2678469.1"/>
    </source>
</evidence>
<evidence type="ECO:0000313" key="2">
    <source>
        <dbReference type="Proteomes" id="UP000799291"/>
    </source>
</evidence>
<dbReference type="EMBL" id="MU005612">
    <property type="protein sequence ID" value="KAF2678469.1"/>
    <property type="molecule type" value="Genomic_DNA"/>
</dbReference>
<dbReference type="Proteomes" id="UP000799291">
    <property type="component" value="Unassembled WGS sequence"/>
</dbReference>
<organism evidence="1 2">
    <name type="scientific">Lentithecium fluviatile CBS 122367</name>
    <dbReference type="NCBI Taxonomy" id="1168545"/>
    <lineage>
        <taxon>Eukaryota</taxon>
        <taxon>Fungi</taxon>
        <taxon>Dikarya</taxon>
        <taxon>Ascomycota</taxon>
        <taxon>Pezizomycotina</taxon>
        <taxon>Dothideomycetes</taxon>
        <taxon>Pleosporomycetidae</taxon>
        <taxon>Pleosporales</taxon>
        <taxon>Massarineae</taxon>
        <taxon>Lentitheciaceae</taxon>
        <taxon>Lentithecium</taxon>
    </lineage>
</organism>
<keyword evidence="2" id="KW-1185">Reference proteome</keyword>
<accession>A0A6G1IKQ9</accession>
<name>A0A6G1IKQ9_9PLEO</name>
<reference evidence="1" key="1">
    <citation type="journal article" date="2020" name="Stud. Mycol.">
        <title>101 Dothideomycetes genomes: a test case for predicting lifestyles and emergence of pathogens.</title>
        <authorList>
            <person name="Haridas S."/>
            <person name="Albert R."/>
            <person name="Binder M."/>
            <person name="Bloem J."/>
            <person name="Labutti K."/>
            <person name="Salamov A."/>
            <person name="Andreopoulos B."/>
            <person name="Baker S."/>
            <person name="Barry K."/>
            <person name="Bills G."/>
            <person name="Bluhm B."/>
            <person name="Cannon C."/>
            <person name="Castanera R."/>
            <person name="Culley D."/>
            <person name="Daum C."/>
            <person name="Ezra D."/>
            <person name="Gonzalez J."/>
            <person name="Henrissat B."/>
            <person name="Kuo A."/>
            <person name="Liang C."/>
            <person name="Lipzen A."/>
            <person name="Lutzoni F."/>
            <person name="Magnuson J."/>
            <person name="Mondo S."/>
            <person name="Nolan M."/>
            <person name="Ohm R."/>
            <person name="Pangilinan J."/>
            <person name="Park H.-J."/>
            <person name="Ramirez L."/>
            <person name="Alfaro M."/>
            <person name="Sun H."/>
            <person name="Tritt A."/>
            <person name="Yoshinaga Y."/>
            <person name="Zwiers L.-H."/>
            <person name="Turgeon B."/>
            <person name="Goodwin S."/>
            <person name="Spatafora J."/>
            <person name="Crous P."/>
            <person name="Grigoriev I."/>
        </authorList>
    </citation>
    <scope>NUCLEOTIDE SEQUENCE</scope>
    <source>
        <strain evidence="1">CBS 122367</strain>
    </source>
</reference>
<dbReference type="OrthoDB" id="10458419at2759"/>